<accession>A0A450SPS9</accession>
<reference evidence="1" key="1">
    <citation type="submission" date="2019-02" db="EMBL/GenBank/DDBJ databases">
        <authorList>
            <person name="Gruber-Vodicka R. H."/>
            <person name="Seah K. B. B."/>
        </authorList>
    </citation>
    <scope>NUCLEOTIDE SEQUENCE</scope>
    <source>
        <strain evidence="1">BECK_BZ106</strain>
    </source>
</reference>
<evidence type="ECO:0000313" key="1">
    <source>
        <dbReference type="EMBL" id="VFJ55994.1"/>
    </source>
</evidence>
<dbReference type="AlphaFoldDB" id="A0A450SPS9"/>
<dbReference type="EMBL" id="CAADFD010000025">
    <property type="protein sequence ID" value="VFJ55994.1"/>
    <property type="molecule type" value="Genomic_DNA"/>
</dbReference>
<gene>
    <name evidence="1" type="ORF">BECKFW1821B_GA0114236_102517</name>
</gene>
<proteinExistence type="predicted"/>
<sequence length="65" mass="7298">MDVSLTGTGLPMILKDIEAFLRQFQRPNLGPHLELPDDLTILAFGNMETGQGRHFRIDGMEAPKF</sequence>
<protein>
    <submittedName>
        <fullName evidence="1">Uncharacterized protein</fullName>
    </submittedName>
</protein>
<organism evidence="1">
    <name type="scientific">Candidatus Kentrum sp. FW</name>
    <dbReference type="NCBI Taxonomy" id="2126338"/>
    <lineage>
        <taxon>Bacteria</taxon>
        <taxon>Pseudomonadati</taxon>
        <taxon>Pseudomonadota</taxon>
        <taxon>Gammaproteobacteria</taxon>
        <taxon>Candidatus Kentrum</taxon>
    </lineage>
</organism>
<name>A0A450SPS9_9GAMM</name>